<evidence type="ECO:0000313" key="1">
    <source>
        <dbReference type="EMBL" id="MPC81197.1"/>
    </source>
</evidence>
<reference evidence="1 2" key="1">
    <citation type="submission" date="2019-05" db="EMBL/GenBank/DDBJ databases">
        <title>Another draft genome of Portunus trituberculatus and its Hox gene families provides insights of decapod evolution.</title>
        <authorList>
            <person name="Jeong J.-H."/>
            <person name="Song I."/>
            <person name="Kim S."/>
            <person name="Choi T."/>
            <person name="Kim D."/>
            <person name="Ryu S."/>
            <person name="Kim W."/>
        </authorList>
    </citation>
    <scope>NUCLEOTIDE SEQUENCE [LARGE SCALE GENOMIC DNA]</scope>
    <source>
        <tissue evidence="1">Muscle</tissue>
    </source>
</reference>
<name>A0A5B7II13_PORTR</name>
<sequence length="66" mass="7625">MICDITLVEHRHRSRGGSDVMAYSRLQLSSEEEEEEKGGYMEKKNHKNERIVLPTPINKLAKHCSN</sequence>
<comment type="caution">
    <text evidence="1">The sequence shown here is derived from an EMBL/GenBank/DDBJ whole genome shotgun (WGS) entry which is preliminary data.</text>
</comment>
<protein>
    <submittedName>
        <fullName evidence="1">Uncharacterized protein</fullName>
    </submittedName>
</protein>
<accession>A0A5B7II13</accession>
<proteinExistence type="predicted"/>
<organism evidence="1 2">
    <name type="scientific">Portunus trituberculatus</name>
    <name type="common">Swimming crab</name>
    <name type="synonym">Neptunus trituberculatus</name>
    <dbReference type="NCBI Taxonomy" id="210409"/>
    <lineage>
        <taxon>Eukaryota</taxon>
        <taxon>Metazoa</taxon>
        <taxon>Ecdysozoa</taxon>
        <taxon>Arthropoda</taxon>
        <taxon>Crustacea</taxon>
        <taxon>Multicrustacea</taxon>
        <taxon>Malacostraca</taxon>
        <taxon>Eumalacostraca</taxon>
        <taxon>Eucarida</taxon>
        <taxon>Decapoda</taxon>
        <taxon>Pleocyemata</taxon>
        <taxon>Brachyura</taxon>
        <taxon>Eubrachyura</taxon>
        <taxon>Portunoidea</taxon>
        <taxon>Portunidae</taxon>
        <taxon>Portuninae</taxon>
        <taxon>Portunus</taxon>
    </lineage>
</organism>
<gene>
    <name evidence="1" type="ORF">E2C01_075803</name>
</gene>
<dbReference type="EMBL" id="VSRR010056234">
    <property type="protein sequence ID" value="MPC81197.1"/>
    <property type="molecule type" value="Genomic_DNA"/>
</dbReference>
<dbReference type="AlphaFoldDB" id="A0A5B7II13"/>
<evidence type="ECO:0000313" key="2">
    <source>
        <dbReference type="Proteomes" id="UP000324222"/>
    </source>
</evidence>
<keyword evidence="2" id="KW-1185">Reference proteome</keyword>
<dbReference type="Proteomes" id="UP000324222">
    <property type="component" value="Unassembled WGS sequence"/>
</dbReference>